<evidence type="ECO:0000256" key="1">
    <source>
        <dbReference type="SAM" id="MobiDB-lite"/>
    </source>
</evidence>
<keyword evidence="3" id="KW-1185">Reference proteome</keyword>
<evidence type="ECO:0000313" key="3">
    <source>
        <dbReference type="Proteomes" id="UP000887116"/>
    </source>
</evidence>
<dbReference type="Proteomes" id="UP000887116">
    <property type="component" value="Unassembled WGS sequence"/>
</dbReference>
<dbReference type="EMBL" id="BMAO01029559">
    <property type="protein sequence ID" value="GFR32640.1"/>
    <property type="molecule type" value="Genomic_DNA"/>
</dbReference>
<protein>
    <submittedName>
        <fullName evidence="2">Uncharacterized protein</fullName>
    </submittedName>
</protein>
<comment type="caution">
    <text evidence="2">The sequence shown here is derived from an EMBL/GenBank/DDBJ whole genome shotgun (WGS) entry which is preliminary data.</text>
</comment>
<evidence type="ECO:0000313" key="2">
    <source>
        <dbReference type="EMBL" id="GFR32640.1"/>
    </source>
</evidence>
<feature type="region of interest" description="Disordered" evidence="1">
    <location>
        <begin position="133"/>
        <end position="154"/>
    </location>
</feature>
<reference evidence="2" key="1">
    <citation type="submission" date="2020-07" db="EMBL/GenBank/DDBJ databases">
        <title>Multicomponent nature underlies the extraordinary mechanical properties of spider dragline silk.</title>
        <authorList>
            <person name="Kono N."/>
            <person name="Nakamura H."/>
            <person name="Mori M."/>
            <person name="Yoshida Y."/>
            <person name="Ohtoshi R."/>
            <person name="Malay A.D."/>
            <person name="Moran D.A.P."/>
            <person name="Tomita M."/>
            <person name="Numata K."/>
            <person name="Arakawa K."/>
        </authorList>
    </citation>
    <scope>NUCLEOTIDE SEQUENCE</scope>
</reference>
<name>A0A8X6JEQ6_TRICU</name>
<accession>A0A8X6JEQ6</accession>
<dbReference type="AlphaFoldDB" id="A0A8X6JEQ6"/>
<proteinExistence type="predicted"/>
<feature type="compositionally biased region" description="Low complexity" evidence="1">
    <location>
        <begin position="136"/>
        <end position="154"/>
    </location>
</feature>
<sequence>MLVCGVTFASRLGLEYLGLPIVQTCGSLLCITRGRGQPGIVSSGRDEPRFREEGATRRTHRWRAQKPHVSVGRQGCRALEMLTVLKIYSYRVAETVACWPFPQSRQRNLCRCNHFCYRPFGLLCCIRSQQTGGRCSSYELGKSEPSSSSSTYRA</sequence>
<feature type="non-terminal residue" evidence="2">
    <location>
        <position position="154"/>
    </location>
</feature>
<gene>
    <name evidence="2" type="ORF">TNCT_376161</name>
</gene>
<organism evidence="2 3">
    <name type="scientific">Trichonephila clavata</name>
    <name type="common">Joro spider</name>
    <name type="synonym">Nephila clavata</name>
    <dbReference type="NCBI Taxonomy" id="2740835"/>
    <lineage>
        <taxon>Eukaryota</taxon>
        <taxon>Metazoa</taxon>
        <taxon>Ecdysozoa</taxon>
        <taxon>Arthropoda</taxon>
        <taxon>Chelicerata</taxon>
        <taxon>Arachnida</taxon>
        <taxon>Araneae</taxon>
        <taxon>Araneomorphae</taxon>
        <taxon>Entelegynae</taxon>
        <taxon>Araneoidea</taxon>
        <taxon>Nephilidae</taxon>
        <taxon>Trichonephila</taxon>
    </lineage>
</organism>